<evidence type="ECO:0000313" key="14">
    <source>
        <dbReference type="Proteomes" id="UP000249720"/>
    </source>
</evidence>
<feature type="domain" description="Pterin-binding" evidence="12">
    <location>
        <begin position="16"/>
        <end position="269"/>
    </location>
</feature>
<dbReference type="GO" id="GO:0046654">
    <property type="term" value="P:tetrahydrofolate biosynthetic process"/>
    <property type="evidence" value="ECO:0007669"/>
    <property type="project" value="TreeGrafter"/>
</dbReference>
<organism evidence="13 14">
    <name type="scientific">Hydrotalea sandarakina</name>
    <dbReference type="NCBI Taxonomy" id="1004304"/>
    <lineage>
        <taxon>Bacteria</taxon>
        <taxon>Pseudomonadati</taxon>
        <taxon>Bacteroidota</taxon>
        <taxon>Chitinophagia</taxon>
        <taxon>Chitinophagales</taxon>
        <taxon>Chitinophagaceae</taxon>
        <taxon>Hydrotalea</taxon>
    </lineage>
</organism>
<dbReference type="PROSITE" id="PS50972">
    <property type="entry name" value="PTERIN_BINDING"/>
    <property type="match status" value="1"/>
</dbReference>
<dbReference type="PANTHER" id="PTHR20941:SF1">
    <property type="entry name" value="FOLIC ACID SYNTHESIS PROTEIN FOL1"/>
    <property type="match status" value="1"/>
</dbReference>
<dbReference type="GO" id="GO:0005829">
    <property type="term" value="C:cytosol"/>
    <property type="evidence" value="ECO:0007669"/>
    <property type="project" value="TreeGrafter"/>
</dbReference>
<dbReference type="InterPro" id="IPR045031">
    <property type="entry name" value="DHP_synth-like"/>
</dbReference>
<evidence type="ECO:0000259" key="12">
    <source>
        <dbReference type="PROSITE" id="PS50972"/>
    </source>
</evidence>
<dbReference type="EMBL" id="QKZV01000001">
    <property type="protein sequence ID" value="PZX65596.1"/>
    <property type="molecule type" value="Genomic_DNA"/>
</dbReference>
<dbReference type="InterPro" id="IPR006390">
    <property type="entry name" value="DHP_synth_dom"/>
</dbReference>
<dbReference type="SUPFAM" id="SSF51717">
    <property type="entry name" value="Dihydropteroate synthetase-like"/>
    <property type="match status" value="1"/>
</dbReference>
<evidence type="ECO:0000256" key="11">
    <source>
        <dbReference type="ARBA" id="ARBA00030193"/>
    </source>
</evidence>
<keyword evidence="9" id="KW-0460">Magnesium</keyword>
<evidence type="ECO:0000256" key="4">
    <source>
        <dbReference type="ARBA" id="ARBA00009503"/>
    </source>
</evidence>
<dbReference type="InterPro" id="IPR000489">
    <property type="entry name" value="Pterin-binding_dom"/>
</dbReference>
<dbReference type="CDD" id="cd00739">
    <property type="entry name" value="DHPS"/>
    <property type="match status" value="1"/>
</dbReference>
<evidence type="ECO:0000256" key="8">
    <source>
        <dbReference type="ARBA" id="ARBA00022723"/>
    </source>
</evidence>
<dbReference type="Gene3D" id="3.20.20.20">
    <property type="entry name" value="Dihydropteroate synthase-like"/>
    <property type="match status" value="1"/>
</dbReference>
<dbReference type="PANTHER" id="PTHR20941">
    <property type="entry name" value="FOLATE SYNTHESIS PROTEINS"/>
    <property type="match status" value="1"/>
</dbReference>
<dbReference type="NCBIfam" id="TIGR01496">
    <property type="entry name" value="DHPS"/>
    <property type="match status" value="1"/>
</dbReference>
<dbReference type="GO" id="GO:0004156">
    <property type="term" value="F:dihydropteroate synthase activity"/>
    <property type="evidence" value="ECO:0007669"/>
    <property type="project" value="UniProtKB-EC"/>
</dbReference>
<keyword evidence="14" id="KW-1185">Reference proteome</keyword>
<evidence type="ECO:0000256" key="2">
    <source>
        <dbReference type="ARBA" id="ARBA00001946"/>
    </source>
</evidence>
<comment type="caution">
    <text evidence="13">The sequence shown here is derived from an EMBL/GenBank/DDBJ whole genome shotgun (WGS) entry which is preliminary data.</text>
</comment>
<dbReference type="OrthoDB" id="9811744at2"/>
<name>A0A2W7S3E9_9BACT</name>
<comment type="pathway">
    <text evidence="3">Cofactor biosynthesis; tetrahydrofolate biosynthesis; 7,8-dihydrofolate from 2-amino-4-hydroxy-6-hydroxymethyl-7,8-dihydropteridine diphosphate and 4-aminobenzoate: step 1/2.</text>
</comment>
<keyword evidence="10" id="KW-0289">Folate biosynthesis</keyword>
<dbReference type="GO" id="GO:0046656">
    <property type="term" value="P:folic acid biosynthetic process"/>
    <property type="evidence" value="ECO:0007669"/>
    <property type="project" value="UniProtKB-KW"/>
</dbReference>
<evidence type="ECO:0000256" key="10">
    <source>
        <dbReference type="ARBA" id="ARBA00022909"/>
    </source>
</evidence>
<comment type="similarity">
    <text evidence="4">Belongs to the DHPS family.</text>
</comment>
<evidence type="ECO:0000256" key="6">
    <source>
        <dbReference type="ARBA" id="ARBA00016919"/>
    </source>
</evidence>
<dbReference type="PROSITE" id="PS00793">
    <property type="entry name" value="DHPS_2"/>
    <property type="match status" value="1"/>
</dbReference>
<evidence type="ECO:0000256" key="1">
    <source>
        <dbReference type="ARBA" id="ARBA00000012"/>
    </source>
</evidence>
<dbReference type="AlphaFoldDB" id="A0A2W7S3E9"/>
<evidence type="ECO:0000313" key="13">
    <source>
        <dbReference type="EMBL" id="PZX65596.1"/>
    </source>
</evidence>
<accession>A0A2W7S3E9</accession>
<evidence type="ECO:0000256" key="9">
    <source>
        <dbReference type="ARBA" id="ARBA00022842"/>
    </source>
</evidence>
<gene>
    <name evidence="13" type="ORF">LX80_00084</name>
</gene>
<comment type="catalytic activity">
    <reaction evidence="1">
        <text>(7,8-dihydropterin-6-yl)methyl diphosphate + 4-aminobenzoate = 7,8-dihydropteroate + diphosphate</text>
        <dbReference type="Rhea" id="RHEA:19949"/>
        <dbReference type="ChEBI" id="CHEBI:17836"/>
        <dbReference type="ChEBI" id="CHEBI:17839"/>
        <dbReference type="ChEBI" id="CHEBI:33019"/>
        <dbReference type="ChEBI" id="CHEBI:72950"/>
        <dbReference type="EC" id="2.5.1.15"/>
    </reaction>
</comment>
<keyword evidence="7" id="KW-0808">Transferase</keyword>
<dbReference type="FunFam" id="3.20.20.20:FF:000006">
    <property type="entry name" value="Dihydropteroate synthase"/>
    <property type="match status" value="1"/>
</dbReference>
<evidence type="ECO:0000256" key="3">
    <source>
        <dbReference type="ARBA" id="ARBA00004763"/>
    </source>
</evidence>
<dbReference type="InterPro" id="IPR011005">
    <property type="entry name" value="Dihydropteroate_synth-like_sf"/>
</dbReference>
<reference evidence="13 14" key="1">
    <citation type="submission" date="2018-06" db="EMBL/GenBank/DDBJ databases">
        <title>Genomic Encyclopedia of Archaeal and Bacterial Type Strains, Phase II (KMG-II): from individual species to whole genera.</title>
        <authorList>
            <person name="Goeker M."/>
        </authorList>
    </citation>
    <scope>NUCLEOTIDE SEQUENCE [LARGE SCALE GENOMIC DNA]</scope>
    <source>
        <strain evidence="13 14">DSM 23241</strain>
    </source>
</reference>
<dbReference type="Proteomes" id="UP000249720">
    <property type="component" value="Unassembled WGS sequence"/>
</dbReference>
<evidence type="ECO:0000256" key="5">
    <source>
        <dbReference type="ARBA" id="ARBA00012458"/>
    </source>
</evidence>
<dbReference type="GO" id="GO:0046872">
    <property type="term" value="F:metal ion binding"/>
    <property type="evidence" value="ECO:0007669"/>
    <property type="project" value="UniProtKB-KW"/>
</dbReference>
<dbReference type="Pfam" id="PF00809">
    <property type="entry name" value="Pterin_bind"/>
    <property type="match status" value="1"/>
</dbReference>
<dbReference type="RefSeq" id="WP_111293079.1">
    <property type="nucleotide sequence ID" value="NZ_QKZV01000001.1"/>
</dbReference>
<dbReference type="EC" id="2.5.1.15" evidence="5"/>
<comment type="cofactor">
    <cofactor evidence="2">
        <name>Mg(2+)</name>
        <dbReference type="ChEBI" id="CHEBI:18420"/>
    </cofactor>
</comment>
<keyword evidence="8" id="KW-0479">Metal-binding</keyword>
<evidence type="ECO:0000256" key="7">
    <source>
        <dbReference type="ARBA" id="ARBA00022679"/>
    </source>
</evidence>
<proteinExistence type="inferred from homology"/>
<sequence>MYTLNCKGRLLIIDKPIIMGILNATPDSFYAHSRHPFVDSAVEEAKKMVADGATIIDIGGQSTNPSSTLQTAETELERVIPIITQIRNTLPNVFISIDTFYASVAKAAIEAGADMVNDVSGGQLDSNMFKTVAALQVPYICMHMQGTPQTMQQFTQYNHLITELTDYFIKTTTEAQKAGIVDVIIDPGIGFSKTIQQNFSLIKQLSAFKILQMPILLGISRKSFLYKTLQLPNANHALNATSAMHMLGLLNGANILRVHDVAAAKECITLFEAYSAA</sequence>
<protein>
    <recommendedName>
        <fullName evidence="6">Dihydropteroate synthase</fullName>
        <ecNumber evidence="5">2.5.1.15</ecNumber>
    </recommendedName>
    <alternativeName>
        <fullName evidence="11">Dihydropteroate pyrophosphorylase</fullName>
    </alternativeName>
</protein>